<sequence length="172" mass="17559">MNGQPDAARDSNAKGDLIAACRTLGLPDPGFVNEADGPGHAPSFRTTVLVGERVLGRGAGRSKRDAERAASLEALGVLQGERHDRRAPAAAVPPATGPAANVPAATVPAVTAPAAASVTRWPVYADVLSQALLVAHERNEDGPLADVARDAAALYCQLLAALGHAPDPQETP</sequence>
<dbReference type="AlphaFoldDB" id="A0A917UTL3"/>
<feature type="compositionally biased region" description="Low complexity" evidence="2">
    <location>
        <begin position="88"/>
        <end position="102"/>
    </location>
</feature>
<gene>
    <name evidence="4" type="ORF">GCM10008939_30070</name>
</gene>
<evidence type="ECO:0000256" key="2">
    <source>
        <dbReference type="SAM" id="MobiDB-lite"/>
    </source>
</evidence>
<dbReference type="InterPro" id="IPR014720">
    <property type="entry name" value="dsRBD_dom"/>
</dbReference>
<evidence type="ECO:0000313" key="5">
    <source>
        <dbReference type="Proteomes" id="UP000635726"/>
    </source>
</evidence>
<keyword evidence="1" id="KW-0694">RNA-binding</keyword>
<dbReference type="SUPFAM" id="SSF54768">
    <property type="entry name" value="dsRNA-binding domain-like"/>
    <property type="match status" value="1"/>
</dbReference>
<dbReference type="SMART" id="SM00358">
    <property type="entry name" value="DSRM"/>
    <property type="match status" value="1"/>
</dbReference>
<dbReference type="RefSeq" id="WP_188964118.1">
    <property type="nucleotide sequence ID" value="NZ_BMOE01000012.1"/>
</dbReference>
<evidence type="ECO:0000313" key="4">
    <source>
        <dbReference type="EMBL" id="GGJ84178.1"/>
    </source>
</evidence>
<evidence type="ECO:0000256" key="1">
    <source>
        <dbReference type="PROSITE-ProRule" id="PRU00266"/>
    </source>
</evidence>
<dbReference type="PROSITE" id="PS50137">
    <property type="entry name" value="DS_RBD"/>
    <property type="match status" value="1"/>
</dbReference>
<comment type="caution">
    <text evidence="4">The sequence shown here is derived from an EMBL/GenBank/DDBJ whole genome shotgun (WGS) entry which is preliminary data.</text>
</comment>
<proteinExistence type="predicted"/>
<evidence type="ECO:0000259" key="3">
    <source>
        <dbReference type="PROSITE" id="PS50137"/>
    </source>
</evidence>
<dbReference type="EMBL" id="BMOE01000012">
    <property type="protein sequence ID" value="GGJ84178.1"/>
    <property type="molecule type" value="Genomic_DNA"/>
</dbReference>
<feature type="region of interest" description="Disordered" evidence="2">
    <location>
        <begin position="80"/>
        <end position="102"/>
    </location>
</feature>
<dbReference type="Pfam" id="PF00035">
    <property type="entry name" value="dsrm"/>
    <property type="match status" value="1"/>
</dbReference>
<reference evidence="4" key="2">
    <citation type="submission" date="2020-09" db="EMBL/GenBank/DDBJ databases">
        <authorList>
            <person name="Sun Q."/>
            <person name="Ohkuma M."/>
        </authorList>
    </citation>
    <scope>NUCLEOTIDE SEQUENCE</scope>
    <source>
        <strain evidence="4">JCM 14371</strain>
    </source>
</reference>
<feature type="domain" description="DRBM" evidence="3">
    <location>
        <begin position="32"/>
        <end position="80"/>
    </location>
</feature>
<keyword evidence="5" id="KW-1185">Reference proteome</keyword>
<dbReference type="CDD" id="cd10845">
    <property type="entry name" value="DSRM_RNAse_III_family"/>
    <property type="match status" value="1"/>
</dbReference>
<dbReference type="Gene3D" id="3.30.160.20">
    <property type="match status" value="1"/>
</dbReference>
<dbReference type="Proteomes" id="UP000635726">
    <property type="component" value="Unassembled WGS sequence"/>
</dbReference>
<organism evidence="4 5">
    <name type="scientific">Deinococcus aquiradiocola</name>
    <dbReference type="NCBI Taxonomy" id="393059"/>
    <lineage>
        <taxon>Bacteria</taxon>
        <taxon>Thermotogati</taxon>
        <taxon>Deinococcota</taxon>
        <taxon>Deinococci</taxon>
        <taxon>Deinococcales</taxon>
        <taxon>Deinococcaceae</taxon>
        <taxon>Deinococcus</taxon>
    </lineage>
</organism>
<name>A0A917UTL3_9DEIO</name>
<protein>
    <recommendedName>
        <fullName evidence="3">DRBM domain-containing protein</fullName>
    </recommendedName>
</protein>
<dbReference type="GO" id="GO:0003723">
    <property type="term" value="F:RNA binding"/>
    <property type="evidence" value="ECO:0007669"/>
    <property type="project" value="UniProtKB-UniRule"/>
</dbReference>
<reference evidence="4" key="1">
    <citation type="journal article" date="2014" name="Int. J. Syst. Evol. Microbiol.">
        <title>Complete genome sequence of Corynebacterium casei LMG S-19264T (=DSM 44701T), isolated from a smear-ripened cheese.</title>
        <authorList>
            <consortium name="US DOE Joint Genome Institute (JGI-PGF)"/>
            <person name="Walter F."/>
            <person name="Albersmeier A."/>
            <person name="Kalinowski J."/>
            <person name="Ruckert C."/>
        </authorList>
    </citation>
    <scope>NUCLEOTIDE SEQUENCE</scope>
    <source>
        <strain evidence="4">JCM 14371</strain>
    </source>
</reference>
<accession>A0A917UTL3</accession>